<evidence type="ECO:0000256" key="3">
    <source>
        <dbReference type="ARBA" id="ARBA00022691"/>
    </source>
</evidence>
<name>A0A939H0F1_9BURK</name>
<dbReference type="InterPro" id="IPR013785">
    <property type="entry name" value="Aldolase_TIM"/>
</dbReference>
<reference evidence="8" key="1">
    <citation type="submission" date="2021-03" db="EMBL/GenBank/DDBJ databases">
        <title>Comamonas denitrificans.</title>
        <authorList>
            <person name="Finster K."/>
        </authorList>
    </citation>
    <scope>NUCLEOTIDE SEQUENCE</scope>
    <source>
        <strain evidence="8">MM2021_4</strain>
    </source>
</reference>
<dbReference type="AlphaFoldDB" id="A0A939H0F1"/>
<keyword evidence="6" id="KW-0411">Iron-sulfur</keyword>
<keyword evidence="4" id="KW-0479">Metal-binding</keyword>
<dbReference type="RefSeq" id="WP_207576137.1">
    <property type="nucleotide sequence ID" value="NZ_JAFNME010000042.1"/>
</dbReference>
<dbReference type="InterPro" id="IPR034457">
    <property type="entry name" value="Organic_radical-activating"/>
</dbReference>
<keyword evidence="9" id="KW-1185">Reference proteome</keyword>
<evidence type="ECO:0000256" key="5">
    <source>
        <dbReference type="ARBA" id="ARBA00023004"/>
    </source>
</evidence>
<evidence type="ECO:0000256" key="6">
    <source>
        <dbReference type="ARBA" id="ARBA00023014"/>
    </source>
</evidence>
<evidence type="ECO:0000256" key="4">
    <source>
        <dbReference type="ARBA" id="ARBA00022723"/>
    </source>
</evidence>
<dbReference type="Gene3D" id="3.20.20.70">
    <property type="entry name" value="Aldolase class I"/>
    <property type="match status" value="1"/>
</dbReference>
<evidence type="ECO:0000256" key="2">
    <source>
        <dbReference type="ARBA" id="ARBA00022485"/>
    </source>
</evidence>
<keyword evidence="3" id="KW-0949">S-adenosyl-L-methionine</keyword>
<evidence type="ECO:0000259" key="7">
    <source>
        <dbReference type="PROSITE" id="PS51918"/>
    </source>
</evidence>
<dbReference type="SUPFAM" id="SSF102114">
    <property type="entry name" value="Radical SAM enzymes"/>
    <property type="match status" value="1"/>
</dbReference>
<dbReference type="GO" id="GO:0003824">
    <property type="term" value="F:catalytic activity"/>
    <property type="evidence" value="ECO:0007669"/>
    <property type="project" value="InterPro"/>
</dbReference>
<accession>A0A939H0F1</accession>
<evidence type="ECO:0000256" key="1">
    <source>
        <dbReference type="ARBA" id="ARBA00001966"/>
    </source>
</evidence>
<dbReference type="NCBIfam" id="TIGR02495">
    <property type="entry name" value="NrdG2"/>
    <property type="match status" value="1"/>
</dbReference>
<evidence type="ECO:0000313" key="9">
    <source>
        <dbReference type="Proteomes" id="UP000664731"/>
    </source>
</evidence>
<gene>
    <name evidence="8" type="ORF">J1777_13070</name>
</gene>
<protein>
    <submittedName>
        <fullName evidence="8">Anaerobic ribonucleoside-triphosphate reductase activating protein</fullName>
    </submittedName>
</protein>
<proteinExistence type="predicted"/>
<dbReference type="PROSITE" id="PS51918">
    <property type="entry name" value="RADICAL_SAM"/>
    <property type="match status" value="1"/>
</dbReference>
<dbReference type="SFLD" id="SFLDG01094">
    <property type="entry name" value="Uncharacterised_Radical_SAM_Su"/>
    <property type="match status" value="1"/>
</dbReference>
<keyword evidence="5" id="KW-0408">Iron</keyword>
<keyword evidence="2" id="KW-0004">4Fe-4S</keyword>
<dbReference type="CDD" id="cd01335">
    <property type="entry name" value="Radical_SAM"/>
    <property type="match status" value="1"/>
</dbReference>
<dbReference type="PANTHER" id="PTHR30352">
    <property type="entry name" value="PYRUVATE FORMATE-LYASE-ACTIVATING ENZYME"/>
    <property type="match status" value="1"/>
</dbReference>
<dbReference type="GO" id="GO:0046872">
    <property type="term" value="F:metal ion binding"/>
    <property type="evidence" value="ECO:0007669"/>
    <property type="project" value="UniProtKB-KW"/>
</dbReference>
<dbReference type="InterPro" id="IPR007197">
    <property type="entry name" value="rSAM"/>
</dbReference>
<comment type="cofactor">
    <cofactor evidence="1">
        <name>[4Fe-4S] cluster</name>
        <dbReference type="ChEBI" id="CHEBI:49883"/>
    </cofactor>
</comment>
<sequence length="234" mass="24904">MARRIALGALGAAPLRVSGLTRMTSIDFPGQLAAVVFCQGCPWRCGYCHNPDLLDATAPAAMAWGEVLAFLHQRQGLLDAVVFSGGEPLLQPGLPAALQEVRALGFATGLHTGGMYPERLAAVLPHLDWVGLDIKAPEGDYARITATPGSGAKAFAGLQCLLASGVDFECRTTWHPGLFPFADLLALGRSLQTLGVRQWAVQQCRTPDAVAWCWTAGQQEALAQGWHGFTLRTA</sequence>
<dbReference type="EMBL" id="JAFNME010000042">
    <property type="protein sequence ID" value="MBO1250747.1"/>
    <property type="molecule type" value="Genomic_DNA"/>
</dbReference>
<dbReference type="SFLD" id="SFLDS00029">
    <property type="entry name" value="Radical_SAM"/>
    <property type="match status" value="1"/>
</dbReference>
<evidence type="ECO:0000313" key="8">
    <source>
        <dbReference type="EMBL" id="MBO1250747.1"/>
    </source>
</evidence>
<dbReference type="InterPro" id="IPR012840">
    <property type="entry name" value="NrdG2"/>
</dbReference>
<dbReference type="InterPro" id="IPR058240">
    <property type="entry name" value="rSAM_sf"/>
</dbReference>
<organism evidence="8 9">
    <name type="scientific">Comamonas denitrificans</name>
    <dbReference type="NCBI Taxonomy" id="117506"/>
    <lineage>
        <taxon>Bacteria</taxon>
        <taxon>Pseudomonadati</taxon>
        <taxon>Pseudomonadota</taxon>
        <taxon>Betaproteobacteria</taxon>
        <taxon>Burkholderiales</taxon>
        <taxon>Comamonadaceae</taxon>
        <taxon>Comamonas</taxon>
    </lineage>
</organism>
<feature type="domain" description="Radical SAM core" evidence="7">
    <location>
        <begin position="27"/>
        <end position="234"/>
    </location>
</feature>
<dbReference type="GO" id="GO:0051539">
    <property type="term" value="F:4 iron, 4 sulfur cluster binding"/>
    <property type="evidence" value="ECO:0007669"/>
    <property type="project" value="UniProtKB-KW"/>
</dbReference>
<dbReference type="Pfam" id="PF04055">
    <property type="entry name" value="Radical_SAM"/>
    <property type="match status" value="1"/>
</dbReference>
<comment type="caution">
    <text evidence="8">The sequence shown here is derived from an EMBL/GenBank/DDBJ whole genome shotgun (WGS) entry which is preliminary data.</text>
</comment>
<dbReference type="PANTHER" id="PTHR30352:SF13">
    <property type="entry name" value="GLYCYL-RADICAL ENZYME ACTIVATING ENZYME YJJW-RELATED"/>
    <property type="match status" value="1"/>
</dbReference>
<dbReference type="Proteomes" id="UP000664731">
    <property type="component" value="Unassembled WGS sequence"/>
</dbReference>